<dbReference type="AlphaFoldDB" id="M0I0P3"/>
<comment type="caution">
    <text evidence="3">The sequence shown here is derived from an EMBL/GenBank/DDBJ whole genome shotgun (WGS) entry which is preliminary data.</text>
</comment>
<feature type="coiled-coil region" evidence="1">
    <location>
        <begin position="145"/>
        <end position="172"/>
    </location>
</feature>
<dbReference type="PATRIC" id="fig|1230453.4.peg.88"/>
<feature type="compositionally biased region" description="Polar residues" evidence="2">
    <location>
        <begin position="1"/>
        <end position="10"/>
    </location>
</feature>
<evidence type="ECO:0000313" key="4">
    <source>
        <dbReference type="Proteomes" id="UP000011612"/>
    </source>
</evidence>
<protein>
    <submittedName>
        <fullName evidence="3">Transposase</fullName>
    </submittedName>
</protein>
<dbReference type="STRING" id="1230453.C453_00485"/>
<reference evidence="3 4" key="1">
    <citation type="journal article" date="2014" name="PLoS Genet.">
        <title>Phylogenetically driven sequencing of extremely halophilic archaea reveals strategies for static and dynamic osmo-response.</title>
        <authorList>
            <person name="Becker E.A."/>
            <person name="Seitzer P.M."/>
            <person name="Tritt A."/>
            <person name="Larsen D."/>
            <person name="Krusor M."/>
            <person name="Yao A.I."/>
            <person name="Wu D."/>
            <person name="Madern D."/>
            <person name="Eisen J.A."/>
            <person name="Darling A.E."/>
            <person name="Facciotti M.T."/>
        </authorList>
    </citation>
    <scope>NUCLEOTIDE SEQUENCE [LARGE SCALE GENOMIC DNA]</scope>
    <source>
        <strain evidence="3 4">ATCC BAA-1513</strain>
    </source>
</reference>
<proteinExistence type="predicted"/>
<name>M0I0P3_HALEO</name>
<dbReference type="EMBL" id="AOLK01000002">
    <property type="protein sequence ID" value="ELZ89507.1"/>
    <property type="molecule type" value="Genomic_DNA"/>
</dbReference>
<keyword evidence="4" id="KW-1185">Reference proteome</keyword>
<organism evidence="3 4">
    <name type="scientific">Haloferax elongans ATCC BAA-1513</name>
    <dbReference type="NCBI Taxonomy" id="1230453"/>
    <lineage>
        <taxon>Archaea</taxon>
        <taxon>Methanobacteriati</taxon>
        <taxon>Methanobacteriota</taxon>
        <taxon>Stenosarchaea group</taxon>
        <taxon>Halobacteria</taxon>
        <taxon>Halobacteriales</taxon>
        <taxon>Haloferacaceae</taxon>
        <taxon>Haloferax</taxon>
    </lineage>
</organism>
<accession>M0I0P3</accession>
<keyword evidence="1" id="KW-0175">Coiled coil</keyword>
<evidence type="ECO:0000256" key="2">
    <source>
        <dbReference type="SAM" id="MobiDB-lite"/>
    </source>
</evidence>
<feature type="region of interest" description="Disordered" evidence="2">
    <location>
        <begin position="1"/>
        <end position="21"/>
    </location>
</feature>
<sequence length="286" mass="31789">MANVKQQTGGALSLLPQPDSELVVDPDERLEREADQAAKEALSGEGDAQIQRLPGTSAEVHIQRIPEGKVFEALALFQGELEDDADNSEHREAHNKNQLSFLHDVAQDVIEKQDHERMRDIKQEVQQATDPEAVKKELAQRGGSIADVKQQIEQLQQQVDADLEDVALTQDQRNELFGQVSTKKWDEVPWTVVKGILSATGIGAILPVAEIASKMSGYDADEYAEQATGRVRQGEISSWEDIKQIFYSESGDLKERAEKIEKQIREGTWLEEGQAPDDIPSPEAVE</sequence>
<dbReference type="Proteomes" id="UP000011612">
    <property type="component" value="Unassembled WGS sequence"/>
</dbReference>
<feature type="region of interest" description="Disordered" evidence="2">
    <location>
        <begin position="265"/>
        <end position="286"/>
    </location>
</feature>
<dbReference type="OrthoDB" id="206512at2157"/>
<evidence type="ECO:0000313" key="3">
    <source>
        <dbReference type="EMBL" id="ELZ89507.1"/>
    </source>
</evidence>
<evidence type="ECO:0000256" key="1">
    <source>
        <dbReference type="SAM" id="Coils"/>
    </source>
</evidence>
<dbReference type="RefSeq" id="WP_008322004.1">
    <property type="nucleotide sequence ID" value="NZ_AOLK01000002.1"/>
</dbReference>
<gene>
    <name evidence="3" type="ORF">C453_00485</name>
</gene>
<feature type="region of interest" description="Disordered" evidence="2">
    <location>
        <begin position="34"/>
        <end position="55"/>
    </location>
</feature>